<dbReference type="InterPro" id="IPR033803">
    <property type="entry name" value="CBD-like_Golvesin-Xly"/>
</dbReference>
<dbReference type="Pfam" id="PF12831">
    <property type="entry name" value="FAD_oxidored"/>
    <property type="match status" value="1"/>
</dbReference>
<comment type="caution">
    <text evidence="8">The sequence shown here is derived from an EMBL/GenBank/DDBJ whole genome shotgun (WGS) entry which is preliminary data.</text>
</comment>
<evidence type="ECO:0000256" key="5">
    <source>
        <dbReference type="ARBA" id="ARBA00023014"/>
    </source>
</evidence>
<keyword evidence="3" id="KW-0560">Oxidoreductase</keyword>
<feature type="domain" description="Golvesin/Xly CBD-like" evidence="7">
    <location>
        <begin position="537"/>
        <end position="668"/>
    </location>
</feature>
<proteinExistence type="predicted"/>
<dbReference type="RefSeq" id="WP_163382826.1">
    <property type="nucleotide sequence ID" value="NZ_JAUFQS010000047.1"/>
</dbReference>
<keyword evidence="6" id="KW-0732">Signal</keyword>
<evidence type="ECO:0000256" key="1">
    <source>
        <dbReference type="ARBA" id="ARBA00022485"/>
    </source>
</evidence>
<feature type="chain" id="PRO_5046981516" evidence="6">
    <location>
        <begin position="24"/>
        <end position="674"/>
    </location>
</feature>
<evidence type="ECO:0000259" key="7">
    <source>
        <dbReference type="Pfam" id="PF25275"/>
    </source>
</evidence>
<evidence type="ECO:0000313" key="8">
    <source>
        <dbReference type="EMBL" id="MDN3690713.1"/>
    </source>
</evidence>
<protein>
    <submittedName>
        <fullName evidence="8">FAD-dependent oxidoreductase</fullName>
    </submittedName>
</protein>
<keyword evidence="2" id="KW-0479">Metal-binding</keyword>
<dbReference type="Pfam" id="PF25275">
    <property type="entry name" value="Golvesin_C"/>
    <property type="match status" value="1"/>
</dbReference>
<reference evidence="9" key="1">
    <citation type="journal article" date="2019" name="Int. J. Syst. Evol. Microbiol.">
        <title>The Global Catalogue of Microorganisms (GCM) 10K type strain sequencing project: providing services to taxonomists for standard genome sequencing and annotation.</title>
        <authorList>
            <consortium name="The Broad Institute Genomics Platform"/>
            <consortium name="The Broad Institute Genome Sequencing Center for Infectious Disease"/>
            <person name="Wu L."/>
            <person name="Ma J."/>
        </authorList>
    </citation>
    <scope>NUCLEOTIDE SEQUENCE [LARGE SCALE GENOMIC DNA]</scope>
    <source>
        <strain evidence="9">CECT 7706</strain>
    </source>
</reference>
<accession>A0ABT8CD34</accession>
<evidence type="ECO:0000256" key="4">
    <source>
        <dbReference type="ARBA" id="ARBA00023004"/>
    </source>
</evidence>
<dbReference type="PANTHER" id="PTHR43498:SF1">
    <property type="entry name" value="COB--COM HETERODISULFIDE REDUCTASE IRON-SULFUR SUBUNIT A"/>
    <property type="match status" value="1"/>
</dbReference>
<dbReference type="EMBL" id="JAUFQS010000047">
    <property type="protein sequence ID" value="MDN3690713.1"/>
    <property type="molecule type" value="Genomic_DNA"/>
</dbReference>
<evidence type="ECO:0000256" key="3">
    <source>
        <dbReference type="ARBA" id="ARBA00023002"/>
    </source>
</evidence>
<keyword evidence="1" id="KW-0004">4Fe-4S</keyword>
<dbReference type="InterPro" id="IPR039650">
    <property type="entry name" value="HdrA-like"/>
</dbReference>
<evidence type="ECO:0000313" key="9">
    <source>
        <dbReference type="Proteomes" id="UP001236663"/>
    </source>
</evidence>
<sequence>MQRNILLWTCVLGLLFSSCKETAETKSESENYDLVVYGATSAGVIAAYTAKTMGKSVLLVEPSQHLGGLTSGGLGYTDIGNKYAVTGLSRDFYRRLGDHYGKFEQWIFEPSVAKNTFQDYLDRAGIEVQFGWRMSAATKEDGWITRITLENAQDPSQSEREVSGKMFIDATYEGDLMAKAGVSYTIGRESNEQYGETYNGVQLMNGHQFPDGVDPYQTPGDPSSGLLWGISDAELEPDGTGDDKIQAYNYRICLTNDPANRIEITEPEGYDPSMFDLLVRLFEAQPDRRSLGNYFIWSRMPNSKTDINNRGGFSTDMIGMNHDYPEADYERRQEIIDAHTQYTKSLLYFYKTDPRVPRELQEQIQEWGYPKDEYVDNGNWTPQLYVREVRRMVGEYVMTQANCVGDEVVEDGVGMAAYTMDSHNIQRLVIEKDGEKMVKNEGNVEIGGFGPYPIAYRSLIPKSEDAKNLLVPVALSASHIAYGSIRMEPVFMVLGQSSAVAASMAIDKEQAVQEVNVAALQEELKENPLADGSTAEILVDNEDSEQVEVTGNWETQSRGGYGPSYLRSVARDAGETSVRFRPAIQEEGPYDVYVYFPRSQGGSSQTYILLSDGFEEHEITVKEEDIRIEGQTSGEWVHLGEFDLKPNTSPFVEISNKDADGAVVADAVLWVPAR</sequence>
<gene>
    <name evidence="8" type="ORF">QWZ15_23025</name>
</gene>
<organism evidence="8 9">
    <name type="scientific">Cyclobacterium jeungdonense</name>
    <dbReference type="NCBI Taxonomy" id="708087"/>
    <lineage>
        <taxon>Bacteria</taxon>
        <taxon>Pseudomonadati</taxon>
        <taxon>Bacteroidota</taxon>
        <taxon>Cytophagia</taxon>
        <taxon>Cytophagales</taxon>
        <taxon>Cyclobacteriaceae</taxon>
        <taxon>Cyclobacterium</taxon>
    </lineage>
</organism>
<keyword evidence="4" id="KW-0408">Iron</keyword>
<dbReference type="SUPFAM" id="SSF51905">
    <property type="entry name" value="FAD/NAD(P)-binding domain"/>
    <property type="match status" value="1"/>
</dbReference>
<dbReference type="InterPro" id="IPR036188">
    <property type="entry name" value="FAD/NAD-bd_sf"/>
</dbReference>
<dbReference type="PROSITE" id="PS51257">
    <property type="entry name" value="PROKAR_LIPOPROTEIN"/>
    <property type="match status" value="1"/>
</dbReference>
<evidence type="ECO:0000256" key="2">
    <source>
        <dbReference type="ARBA" id="ARBA00022723"/>
    </source>
</evidence>
<feature type="signal peptide" evidence="6">
    <location>
        <begin position="1"/>
        <end position="23"/>
    </location>
</feature>
<dbReference type="Proteomes" id="UP001236663">
    <property type="component" value="Unassembled WGS sequence"/>
</dbReference>
<dbReference type="Gene3D" id="3.50.50.60">
    <property type="entry name" value="FAD/NAD(P)-binding domain"/>
    <property type="match status" value="1"/>
</dbReference>
<keyword evidence="9" id="KW-1185">Reference proteome</keyword>
<evidence type="ECO:0000256" key="6">
    <source>
        <dbReference type="SAM" id="SignalP"/>
    </source>
</evidence>
<keyword evidence="5" id="KW-0411">Iron-sulfur</keyword>
<name>A0ABT8CD34_9BACT</name>
<dbReference type="PANTHER" id="PTHR43498">
    <property type="entry name" value="FERREDOXIN:COB-COM HETERODISULFIDE REDUCTASE SUBUNIT A"/>
    <property type="match status" value="1"/>
</dbReference>